<evidence type="ECO:0008006" key="4">
    <source>
        <dbReference type="Google" id="ProtNLM"/>
    </source>
</evidence>
<dbReference type="PANTHER" id="PTHR37808">
    <property type="entry name" value="SPORE GERMINATION PROTEIN-LIKE PROTEIN YDZR-RELATED"/>
    <property type="match status" value="1"/>
</dbReference>
<sequence>MYGSPIKINNLSGNGVVNVGGALTITPITASKTAFGSGGLNTGIVIQNNSVSQAEMIGQQFSDQNVVKSF</sequence>
<evidence type="ECO:0000313" key="3">
    <source>
        <dbReference type="Proteomes" id="UP000006562"/>
    </source>
</evidence>
<dbReference type="EMBL" id="FN597644">
    <property type="protein sequence ID" value="CBI41534.1"/>
    <property type="molecule type" value="Genomic_DNA"/>
</dbReference>
<dbReference type="RefSeq" id="WP_013351065.1">
    <property type="nucleotide sequence ID" value="NC_014551.1"/>
</dbReference>
<keyword evidence="3" id="KW-1185">Reference proteome</keyword>
<evidence type="ECO:0000313" key="2">
    <source>
        <dbReference type="EMBL" id="CBI41534.1"/>
    </source>
</evidence>
<dbReference type="AlphaFoldDB" id="A0A9P1JEM2"/>
<evidence type="ECO:0000256" key="1">
    <source>
        <dbReference type="ARBA" id="ARBA00008103"/>
    </source>
</evidence>
<organism evidence="2 3">
    <name type="scientific">Bacillus amyloliquefaciens (strain ATCC 23350 / DSM 7 / BCRC 11601 / CCUG 28519 / NBRC 15535 / NRRL B-14393 / F)</name>
    <dbReference type="NCBI Taxonomy" id="692420"/>
    <lineage>
        <taxon>Bacteria</taxon>
        <taxon>Bacillati</taxon>
        <taxon>Bacillota</taxon>
        <taxon>Bacilli</taxon>
        <taxon>Bacillales</taxon>
        <taxon>Bacillaceae</taxon>
        <taxon>Bacillus</taxon>
        <taxon>Bacillus amyloliquefaciens group</taxon>
    </lineage>
</organism>
<proteinExistence type="inferred from homology"/>
<dbReference type="Proteomes" id="UP000006562">
    <property type="component" value="Chromosome"/>
</dbReference>
<protein>
    <recommendedName>
        <fullName evidence="4">Spore germination protein</fullName>
    </recommendedName>
</protein>
<comment type="similarity">
    <text evidence="1">Belongs to the GerPA/GerPF family.</text>
</comment>
<name>A0A9P1JEM2_BACAS</name>
<reference evidence="3" key="2">
    <citation type="journal article" date="2011" name="J. Biotechnol.">
        <title>Genome sequence of B. amyloliquefaciens type strain DSM7(T) reveals differences to plant-associated B. amyloliquefaciens FZB42.</title>
        <authorList>
            <person name="Ruckert C."/>
            <person name="Blom J."/>
            <person name="Chen X."/>
            <person name="Reva O."/>
            <person name="Borriss R."/>
        </authorList>
    </citation>
    <scope>NUCLEOTIDE SEQUENCE [LARGE SCALE GENOMIC DNA]</scope>
    <source>
        <strain evidence="3">DSM 7</strain>
    </source>
</reference>
<gene>
    <name evidence="2" type="primary">ypzD1</name>
    <name evidence="2" type="ordered locus">BAMF_0408</name>
</gene>
<dbReference type="Pfam" id="PF10676">
    <property type="entry name" value="gerPA"/>
    <property type="match status" value="1"/>
</dbReference>
<dbReference type="PANTHER" id="PTHR37808:SF1">
    <property type="entry name" value="SPORE GERMINATION PROTEIN-LIKE PROTEIN YDZR"/>
    <property type="match status" value="1"/>
</dbReference>
<dbReference type="InterPro" id="IPR019618">
    <property type="entry name" value="Spore_germination_GerPA"/>
</dbReference>
<dbReference type="KEGG" id="bao:BAMF_0408"/>
<accession>A0A9P1JEM2</accession>
<reference evidence="2 3" key="1">
    <citation type="journal article" date="2011" name="Int. J. Syst. Evol. Microbiol.">
        <title>Relationship of Bacillus amyloliquefaciens clades associated with strains DSM 7T and FZB42T: a proposal for Bacillus amyloliquefaciens subsp. amyloliquefaciens subsp. nov. and Bacillus amyloliquefaciens subsp. plantarum subsp. nov. based on complete genome sequence comparisons.</title>
        <authorList>
            <person name="Borriss R."/>
            <person name="Chen X.H."/>
            <person name="Rueckert C."/>
            <person name="Blom J."/>
            <person name="Becker A."/>
            <person name="Baumgarth B."/>
            <person name="Fan B."/>
            <person name="Pukall R."/>
            <person name="Schumann P."/>
            <person name="Sproer C."/>
            <person name="Junge H."/>
            <person name="Vater J."/>
            <person name="Puhler A."/>
            <person name="Klenk H.P."/>
        </authorList>
    </citation>
    <scope>NUCLEOTIDE SEQUENCE [LARGE SCALE GENOMIC DNA]</scope>
    <source>
        <strain evidence="3">DSM 7</strain>
    </source>
</reference>